<evidence type="ECO:0000256" key="12">
    <source>
        <dbReference type="ARBA" id="ARBA00032249"/>
    </source>
</evidence>
<protein>
    <recommendedName>
        <fullName evidence="3">Annexin A2</fullName>
    </recommendedName>
    <alternativeName>
        <fullName evidence="12">Annexin-2</fullName>
    </alternativeName>
</protein>
<dbReference type="PANTHER" id="PTHR10502:SF18">
    <property type="entry name" value="ANNEXIN A2-RELATED"/>
    <property type="match status" value="1"/>
</dbReference>
<dbReference type="PRINTS" id="PR00196">
    <property type="entry name" value="ANNEXIN"/>
</dbReference>
<dbReference type="PANTHER" id="PTHR10502">
    <property type="entry name" value="ANNEXIN"/>
    <property type="match status" value="1"/>
</dbReference>
<dbReference type="GO" id="GO:0005737">
    <property type="term" value="C:cytoplasm"/>
    <property type="evidence" value="ECO:0007669"/>
    <property type="project" value="TreeGrafter"/>
</dbReference>
<dbReference type="InParanoid" id="L5KQL5"/>
<dbReference type="GO" id="GO:0012506">
    <property type="term" value="C:vesicle membrane"/>
    <property type="evidence" value="ECO:0007669"/>
    <property type="project" value="TreeGrafter"/>
</dbReference>
<dbReference type="GO" id="GO:0005544">
    <property type="term" value="F:calcium-dependent phospholipid binding"/>
    <property type="evidence" value="ECO:0007669"/>
    <property type="project" value="UniProtKB-KW"/>
</dbReference>
<evidence type="ECO:0000313" key="15">
    <source>
        <dbReference type="Proteomes" id="UP000010552"/>
    </source>
</evidence>
<dbReference type="InterPro" id="IPR001464">
    <property type="entry name" value="Annexin"/>
</dbReference>
<keyword evidence="6" id="KW-0597">Phosphoprotein</keyword>
<dbReference type="InterPro" id="IPR018502">
    <property type="entry name" value="Annexin_repeat"/>
</dbReference>
<dbReference type="GO" id="GO:0005604">
    <property type="term" value="C:basement membrane"/>
    <property type="evidence" value="ECO:0007669"/>
    <property type="project" value="UniProtKB-SubCell"/>
</dbReference>
<keyword evidence="10" id="KW-0041">Annexin</keyword>
<evidence type="ECO:0000256" key="11">
    <source>
        <dbReference type="ARBA" id="ARBA00023302"/>
    </source>
</evidence>
<keyword evidence="15" id="KW-1185">Reference proteome</keyword>
<comment type="function">
    <text evidence="13">Calcium-regulated membrane-binding protein whose affinity for calcium is greatly enhanced by anionic phospholipids. It binds two calcium ions with high affinity. May be involved in heat-stress response. Inhibits PCSK9-enhanced LDLR degradation, probably reduces PCSK9 protein levels via a translational mechanism but also competes with LDLR for binding with PCSK9. Binds to endosomes damaged by phagocytosis of particulate wear debris and participates in endosomal membrane stabilization, thereby limiting NLRP3 inflammasome activation. Required for endothelial cell surface plasmin generation and may support fibrinolytic surveillance and neoangiogenesis.</text>
</comment>
<dbReference type="SUPFAM" id="SSF47874">
    <property type="entry name" value="Annexin"/>
    <property type="match status" value="1"/>
</dbReference>
<evidence type="ECO:0000256" key="3">
    <source>
        <dbReference type="ARBA" id="ARBA00013400"/>
    </source>
</evidence>
<dbReference type="STRING" id="9402.L5KQL5"/>
<dbReference type="GO" id="GO:0001786">
    <property type="term" value="F:phosphatidylserine binding"/>
    <property type="evidence" value="ECO:0007669"/>
    <property type="project" value="TreeGrafter"/>
</dbReference>
<evidence type="ECO:0000256" key="4">
    <source>
        <dbReference type="ARBA" id="ARBA00022525"/>
    </source>
</evidence>
<proteinExistence type="inferred from homology"/>
<dbReference type="GO" id="GO:0004859">
    <property type="term" value="F:phospholipase inhibitor activity"/>
    <property type="evidence" value="ECO:0007669"/>
    <property type="project" value="InterPro"/>
</dbReference>
<keyword evidence="5" id="KW-0272">Extracellular matrix</keyword>
<dbReference type="EMBL" id="KB030594">
    <property type="protein sequence ID" value="ELK13672.1"/>
    <property type="molecule type" value="Genomic_DNA"/>
</dbReference>
<dbReference type="PRINTS" id="PR00198">
    <property type="entry name" value="ANNEXINII"/>
</dbReference>
<organism evidence="14 15">
    <name type="scientific">Pteropus alecto</name>
    <name type="common">Black flying fox</name>
    <dbReference type="NCBI Taxonomy" id="9402"/>
    <lineage>
        <taxon>Eukaryota</taxon>
        <taxon>Metazoa</taxon>
        <taxon>Chordata</taxon>
        <taxon>Craniata</taxon>
        <taxon>Vertebrata</taxon>
        <taxon>Euteleostomi</taxon>
        <taxon>Mammalia</taxon>
        <taxon>Eutheria</taxon>
        <taxon>Laurasiatheria</taxon>
        <taxon>Chiroptera</taxon>
        <taxon>Yinpterochiroptera</taxon>
        <taxon>Pteropodoidea</taxon>
        <taxon>Pteropodidae</taxon>
        <taxon>Pteropodinae</taxon>
        <taxon>Pteropus</taxon>
    </lineage>
</organism>
<dbReference type="GO" id="GO:0005886">
    <property type="term" value="C:plasma membrane"/>
    <property type="evidence" value="ECO:0007669"/>
    <property type="project" value="TreeGrafter"/>
</dbReference>
<reference evidence="15" key="1">
    <citation type="journal article" date="2013" name="Science">
        <title>Comparative analysis of bat genomes provides insight into the evolution of flight and immunity.</title>
        <authorList>
            <person name="Zhang G."/>
            <person name="Cowled C."/>
            <person name="Shi Z."/>
            <person name="Huang Z."/>
            <person name="Bishop-Lilly K.A."/>
            <person name="Fang X."/>
            <person name="Wynne J.W."/>
            <person name="Xiong Z."/>
            <person name="Baker M.L."/>
            <person name="Zhao W."/>
            <person name="Tachedjian M."/>
            <person name="Zhu Y."/>
            <person name="Zhou P."/>
            <person name="Jiang X."/>
            <person name="Ng J."/>
            <person name="Yang L."/>
            <person name="Wu L."/>
            <person name="Xiao J."/>
            <person name="Feng Y."/>
            <person name="Chen Y."/>
            <person name="Sun X."/>
            <person name="Zhang Y."/>
            <person name="Marsh G.A."/>
            <person name="Crameri G."/>
            <person name="Broder C.C."/>
            <person name="Frey K.G."/>
            <person name="Wang L.F."/>
            <person name="Wang J."/>
        </authorList>
    </citation>
    <scope>NUCLEOTIDE SEQUENCE [LARGE SCALE GENOMIC DNA]</scope>
</reference>
<evidence type="ECO:0000256" key="2">
    <source>
        <dbReference type="ARBA" id="ARBA00007831"/>
    </source>
</evidence>
<sequence length="152" mass="16796">MSTVHEILCKFSLDGDHSTPSSAHGPVKAYTNFDADQDAWNIETAIKTKVVNEVTIVNILTNCSNEERQDIAFAYQRRTKMELASALKSPLSGHLESVIWGLLKTPAHYDASELKASMKGLGTEEDSLTEIICSRTNQELQEINSLQGNVQD</sequence>
<dbReference type="Proteomes" id="UP000010552">
    <property type="component" value="Unassembled WGS sequence"/>
</dbReference>
<keyword evidence="9" id="KW-0084">Basement membrane</keyword>
<dbReference type="GO" id="GO:0008092">
    <property type="term" value="F:cytoskeletal protein binding"/>
    <property type="evidence" value="ECO:0007669"/>
    <property type="project" value="InterPro"/>
</dbReference>
<evidence type="ECO:0000256" key="5">
    <source>
        <dbReference type="ARBA" id="ARBA00022530"/>
    </source>
</evidence>
<evidence type="ECO:0000256" key="1">
    <source>
        <dbReference type="ARBA" id="ARBA00004302"/>
    </source>
</evidence>
<evidence type="ECO:0000256" key="9">
    <source>
        <dbReference type="ARBA" id="ARBA00022869"/>
    </source>
</evidence>
<evidence type="ECO:0000256" key="13">
    <source>
        <dbReference type="ARBA" id="ARBA00093399"/>
    </source>
</evidence>
<keyword evidence="11" id="KW-0111">Calcium/phospholipid-binding</keyword>
<dbReference type="GO" id="GO:0005634">
    <property type="term" value="C:nucleus"/>
    <property type="evidence" value="ECO:0007669"/>
    <property type="project" value="TreeGrafter"/>
</dbReference>
<dbReference type="AlphaFoldDB" id="L5KQL5"/>
<dbReference type="GO" id="GO:0005509">
    <property type="term" value="F:calcium ion binding"/>
    <property type="evidence" value="ECO:0007669"/>
    <property type="project" value="InterPro"/>
</dbReference>
<keyword evidence="4" id="KW-0964">Secreted</keyword>
<keyword evidence="7" id="KW-0677">Repeat</keyword>
<comment type="similarity">
    <text evidence="2">Belongs to the annexin family.</text>
</comment>
<dbReference type="FunFam" id="1.10.220.10:FF:000007">
    <property type="entry name" value="Annexin"/>
    <property type="match status" value="1"/>
</dbReference>
<gene>
    <name evidence="14" type="ORF">PAL_GLEAN10000956</name>
</gene>
<dbReference type="Gene3D" id="1.10.220.10">
    <property type="entry name" value="Annexin"/>
    <property type="match status" value="2"/>
</dbReference>
<evidence type="ECO:0000256" key="7">
    <source>
        <dbReference type="ARBA" id="ARBA00022737"/>
    </source>
</evidence>
<evidence type="ECO:0000256" key="8">
    <source>
        <dbReference type="ARBA" id="ARBA00022837"/>
    </source>
</evidence>
<evidence type="ECO:0000256" key="10">
    <source>
        <dbReference type="ARBA" id="ARBA00023216"/>
    </source>
</evidence>
<dbReference type="InterPro" id="IPR037104">
    <property type="entry name" value="Annexin_sf"/>
</dbReference>
<evidence type="ECO:0000313" key="14">
    <source>
        <dbReference type="EMBL" id="ELK13672.1"/>
    </source>
</evidence>
<keyword evidence="8" id="KW-0106">Calcium</keyword>
<dbReference type="GO" id="GO:1905602">
    <property type="term" value="P:positive regulation of receptor-mediated endocytosis involved in cholesterol transport"/>
    <property type="evidence" value="ECO:0007669"/>
    <property type="project" value="TreeGrafter"/>
</dbReference>
<dbReference type="PROSITE" id="PS51897">
    <property type="entry name" value="ANNEXIN_2"/>
    <property type="match status" value="2"/>
</dbReference>
<name>L5KQL5_PTEAL</name>
<dbReference type="InterPro" id="IPR002389">
    <property type="entry name" value="ANX2"/>
</dbReference>
<comment type="subcellular location">
    <subcellularLocation>
        <location evidence="1">Secreted</location>
        <location evidence="1">Extracellular space</location>
        <location evidence="1">Extracellular matrix</location>
        <location evidence="1">Basement membrane</location>
    </subcellularLocation>
</comment>
<dbReference type="Pfam" id="PF00191">
    <property type="entry name" value="Annexin"/>
    <property type="match status" value="2"/>
</dbReference>
<dbReference type="SMART" id="SM00335">
    <property type="entry name" value="ANX"/>
    <property type="match status" value="1"/>
</dbReference>
<accession>L5KQL5</accession>
<evidence type="ECO:0000256" key="6">
    <source>
        <dbReference type="ARBA" id="ARBA00022553"/>
    </source>
</evidence>